<reference evidence="1 2" key="1">
    <citation type="journal article" date="2012" name="Nature">
        <title>Repeated polyploidization of Gossypium genomes and the evolution of spinnable cotton fibres.</title>
        <authorList>
            <person name="Paterson A.H."/>
            <person name="Wendel J.F."/>
            <person name="Gundlach H."/>
            <person name="Guo H."/>
            <person name="Jenkins J."/>
            <person name="Jin D."/>
            <person name="Llewellyn D."/>
            <person name="Showmaker K.C."/>
            <person name="Shu S."/>
            <person name="Udall J."/>
            <person name="Yoo M.J."/>
            <person name="Byers R."/>
            <person name="Chen W."/>
            <person name="Doron-Faigenboim A."/>
            <person name="Duke M.V."/>
            <person name="Gong L."/>
            <person name="Grimwood J."/>
            <person name="Grover C."/>
            <person name="Grupp K."/>
            <person name="Hu G."/>
            <person name="Lee T.H."/>
            <person name="Li J."/>
            <person name="Lin L."/>
            <person name="Liu T."/>
            <person name="Marler B.S."/>
            <person name="Page J.T."/>
            <person name="Roberts A.W."/>
            <person name="Romanel E."/>
            <person name="Sanders W.S."/>
            <person name="Szadkowski E."/>
            <person name="Tan X."/>
            <person name="Tang H."/>
            <person name="Xu C."/>
            <person name="Wang J."/>
            <person name="Wang Z."/>
            <person name="Zhang D."/>
            <person name="Zhang L."/>
            <person name="Ashrafi H."/>
            <person name="Bedon F."/>
            <person name="Bowers J.E."/>
            <person name="Brubaker C.L."/>
            <person name="Chee P.W."/>
            <person name="Das S."/>
            <person name="Gingle A.R."/>
            <person name="Haigler C.H."/>
            <person name="Harker D."/>
            <person name="Hoffmann L.V."/>
            <person name="Hovav R."/>
            <person name="Jones D.C."/>
            <person name="Lemke C."/>
            <person name="Mansoor S."/>
            <person name="ur Rahman M."/>
            <person name="Rainville L.N."/>
            <person name="Rambani A."/>
            <person name="Reddy U.K."/>
            <person name="Rong J.K."/>
            <person name="Saranga Y."/>
            <person name="Scheffler B.E."/>
            <person name="Scheffler J.A."/>
            <person name="Stelly D.M."/>
            <person name="Triplett B.A."/>
            <person name="Van Deynze A."/>
            <person name="Vaslin M.F."/>
            <person name="Waghmare V.N."/>
            <person name="Walford S.A."/>
            <person name="Wright R.J."/>
            <person name="Zaki E.A."/>
            <person name="Zhang T."/>
            <person name="Dennis E.S."/>
            <person name="Mayer K.F."/>
            <person name="Peterson D.G."/>
            <person name="Rokhsar D.S."/>
            <person name="Wang X."/>
            <person name="Schmutz J."/>
        </authorList>
    </citation>
    <scope>NUCLEOTIDE SEQUENCE [LARGE SCALE GENOMIC DNA]</scope>
</reference>
<dbReference type="Gramene" id="KJB63308">
    <property type="protein sequence ID" value="KJB63308"/>
    <property type="gene ID" value="B456_010G144900"/>
</dbReference>
<accession>A0A0D2SJL9</accession>
<name>A0A0D2SJL9_GOSRA</name>
<dbReference type="AlphaFoldDB" id="A0A0D2SJL9"/>
<keyword evidence="2" id="KW-1185">Reference proteome</keyword>
<gene>
    <name evidence="1" type="ORF">B456_010G144900</name>
</gene>
<protein>
    <submittedName>
        <fullName evidence="1">Uncharacterized protein</fullName>
    </submittedName>
</protein>
<dbReference type="Proteomes" id="UP000032304">
    <property type="component" value="Chromosome 10"/>
</dbReference>
<organism evidence="1 2">
    <name type="scientific">Gossypium raimondii</name>
    <name type="common">Peruvian cotton</name>
    <name type="synonym">Gossypium klotzschianum subsp. raimondii</name>
    <dbReference type="NCBI Taxonomy" id="29730"/>
    <lineage>
        <taxon>Eukaryota</taxon>
        <taxon>Viridiplantae</taxon>
        <taxon>Streptophyta</taxon>
        <taxon>Embryophyta</taxon>
        <taxon>Tracheophyta</taxon>
        <taxon>Spermatophyta</taxon>
        <taxon>Magnoliopsida</taxon>
        <taxon>eudicotyledons</taxon>
        <taxon>Gunneridae</taxon>
        <taxon>Pentapetalae</taxon>
        <taxon>rosids</taxon>
        <taxon>malvids</taxon>
        <taxon>Malvales</taxon>
        <taxon>Malvaceae</taxon>
        <taxon>Malvoideae</taxon>
        <taxon>Gossypium</taxon>
    </lineage>
</organism>
<evidence type="ECO:0000313" key="2">
    <source>
        <dbReference type="Proteomes" id="UP000032304"/>
    </source>
</evidence>
<dbReference type="EMBL" id="CM001749">
    <property type="protein sequence ID" value="KJB63308.1"/>
    <property type="molecule type" value="Genomic_DNA"/>
</dbReference>
<sequence length="92" mass="10667">MKSLGAFRLVCCASNKIQSQGRRWLELFPCLAGLILLYHHRNTLPSFSEQRQEEAPQEKRWDWIDQQGSSSAQQMMYLSPNFTLGSKLSPFF</sequence>
<dbReference type="OMA" id="LVCCASN"/>
<proteinExistence type="predicted"/>
<evidence type="ECO:0000313" key="1">
    <source>
        <dbReference type="EMBL" id="KJB63308.1"/>
    </source>
</evidence>